<keyword evidence="1" id="KW-1133">Transmembrane helix</keyword>
<feature type="transmembrane region" description="Helical" evidence="1">
    <location>
        <begin position="106"/>
        <end position="124"/>
    </location>
</feature>
<feature type="transmembrane region" description="Helical" evidence="1">
    <location>
        <begin position="81"/>
        <end position="100"/>
    </location>
</feature>
<name>A0A2R7Y7A4_9CREN</name>
<accession>A0A2R7Y7A4</accession>
<dbReference type="Pfam" id="PF07758">
    <property type="entry name" value="DUF1614"/>
    <property type="match status" value="1"/>
</dbReference>
<keyword evidence="1" id="KW-0812">Transmembrane</keyword>
<feature type="transmembrane region" description="Helical" evidence="1">
    <location>
        <begin position="166"/>
        <end position="186"/>
    </location>
</feature>
<feature type="transmembrane region" description="Helical" evidence="1">
    <location>
        <begin position="25"/>
        <end position="46"/>
    </location>
</feature>
<organism evidence="2 3">
    <name type="scientific">Zestosphaera tikiterensis</name>
    <dbReference type="NCBI Taxonomy" id="1973259"/>
    <lineage>
        <taxon>Archaea</taxon>
        <taxon>Thermoproteota</taxon>
        <taxon>Thermoprotei</taxon>
        <taxon>Desulfurococcales</taxon>
        <taxon>Desulfurococcaceae</taxon>
        <taxon>Zestosphaera</taxon>
    </lineage>
</organism>
<dbReference type="Proteomes" id="UP000244093">
    <property type="component" value="Unassembled WGS sequence"/>
</dbReference>
<keyword evidence="1" id="KW-0472">Membrane</keyword>
<reference evidence="2 3" key="1">
    <citation type="journal article" date="2018" name="Syst. Appl. Microbiol.">
        <title>A new symbiotic nanoarchaeote (Candidatus Nanoclepta minutus) and its host (Zestosphaera tikiterensis gen. nov., sp. nov.) from a New Zealand hot spring.</title>
        <authorList>
            <person name="St John E."/>
            <person name="Liu Y."/>
            <person name="Podar M."/>
            <person name="Stott M.B."/>
            <person name="Meneghin J."/>
            <person name="Chen Z."/>
            <person name="Lagutin K."/>
            <person name="Mitchell K."/>
            <person name="Reysenbach A.L."/>
        </authorList>
    </citation>
    <scope>NUCLEOTIDE SEQUENCE [LARGE SCALE GENOMIC DNA]</scope>
    <source>
        <strain evidence="2">NZ3</strain>
    </source>
</reference>
<protein>
    <recommendedName>
        <fullName evidence="4">DUF1614 domain-containing protein</fullName>
    </recommendedName>
</protein>
<comment type="caution">
    <text evidence="2">The sequence shown here is derived from an EMBL/GenBank/DDBJ whole genome shotgun (WGS) entry which is preliminary data.</text>
</comment>
<sequence length="230" mass="25733">MYVIALIAFFHELFLSLEVKELTSFYMALSFMLLMYWVSPWNVFLFSRTFTEDVIKFVDVGLWNVKILQKVRFKVRYTPQVYFNVAGFAIPTSIAVYLTYVALKEGLITTTLYMTTLAFLTLTYNRLSKIAKGNGIFIPIISSISITTALMIMLSTHLSLSVSKAFILTYSLSCLASTLGIDILNLRSIAVYKSKYVVIGGYNLKDALIVIPALSSLTVKAVLSAIAYGI</sequence>
<gene>
    <name evidence="2" type="ORF">B7O98_02270</name>
</gene>
<evidence type="ECO:0008006" key="4">
    <source>
        <dbReference type="Google" id="ProtNLM"/>
    </source>
</evidence>
<dbReference type="InterPro" id="IPR011672">
    <property type="entry name" value="DUF1614"/>
</dbReference>
<evidence type="ECO:0000313" key="2">
    <source>
        <dbReference type="EMBL" id="PUA33277.1"/>
    </source>
</evidence>
<evidence type="ECO:0000313" key="3">
    <source>
        <dbReference type="Proteomes" id="UP000244093"/>
    </source>
</evidence>
<dbReference type="AlphaFoldDB" id="A0A2R7Y7A4"/>
<evidence type="ECO:0000256" key="1">
    <source>
        <dbReference type="SAM" id="Phobius"/>
    </source>
</evidence>
<proteinExistence type="predicted"/>
<feature type="transmembrane region" description="Helical" evidence="1">
    <location>
        <begin position="136"/>
        <end position="154"/>
    </location>
</feature>
<feature type="transmembrane region" description="Helical" evidence="1">
    <location>
        <begin position="207"/>
        <end position="228"/>
    </location>
</feature>
<dbReference type="EMBL" id="NBVN01000002">
    <property type="protein sequence ID" value="PUA33277.1"/>
    <property type="molecule type" value="Genomic_DNA"/>
</dbReference>